<dbReference type="GO" id="GO:0016491">
    <property type="term" value="F:oxidoreductase activity"/>
    <property type="evidence" value="ECO:0007669"/>
    <property type="project" value="UniProtKB-KW"/>
</dbReference>
<dbReference type="SUPFAM" id="SSF47336">
    <property type="entry name" value="ACP-like"/>
    <property type="match status" value="2"/>
</dbReference>
<dbReference type="GO" id="GO:0004315">
    <property type="term" value="F:3-oxoacyl-[acyl-carrier-protein] synthase activity"/>
    <property type="evidence" value="ECO:0007669"/>
    <property type="project" value="InterPro"/>
</dbReference>
<feature type="compositionally biased region" description="Basic and acidic residues" evidence="25">
    <location>
        <begin position="2557"/>
        <end position="2571"/>
    </location>
</feature>
<dbReference type="SUPFAM" id="SSF52151">
    <property type="entry name" value="FabD/lysophospholipase-like"/>
    <property type="match status" value="1"/>
</dbReference>
<comment type="catalytic activity">
    <reaction evidence="15">
        <text>17-(4-hydroxyphenyl)heptadecanoyl-[(phenol)carboxyphthiodiolenone synthase] + 2 (S)-methylmalonyl-CoA + 3 malonyl-CoA + 5 NADPH + 10 H(+) = C35-(phenol)carboxyphthiodiolenone-[(phenol)carboxyphthiodiolenone synthase] + 5 CO2 + 5 NADP(+) + 5 CoA + 2 H2O</text>
        <dbReference type="Rhea" id="RHEA:57756"/>
        <dbReference type="Rhea" id="RHEA-COMP:14272"/>
        <dbReference type="Rhea" id="RHEA-COMP:14989"/>
        <dbReference type="ChEBI" id="CHEBI:15377"/>
        <dbReference type="ChEBI" id="CHEBI:15378"/>
        <dbReference type="ChEBI" id="CHEBI:16526"/>
        <dbReference type="ChEBI" id="CHEBI:57287"/>
        <dbReference type="ChEBI" id="CHEBI:57327"/>
        <dbReference type="ChEBI" id="CHEBI:57384"/>
        <dbReference type="ChEBI" id="CHEBI:57783"/>
        <dbReference type="ChEBI" id="CHEBI:58349"/>
        <dbReference type="ChEBI" id="CHEBI:133300"/>
        <dbReference type="ChEBI" id="CHEBI:142259"/>
        <dbReference type="EC" id="2.3.1.292"/>
    </reaction>
</comment>
<dbReference type="NCBIfam" id="TIGR01733">
    <property type="entry name" value="AA-adenyl-dom"/>
    <property type="match status" value="1"/>
</dbReference>
<evidence type="ECO:0000256" key="24">
    <source>
        <dbReference type="ARBA" id="ARBA00084020"/>
    </source>
</evidence>
<dbReference type="InterPro" id="IPR016039">
    <property type="entry name" value="Thiolase-like"/>
</dbReference>
<dbReference type="Pfam" id="PF00668">
    <property type="entry name" value="Condensation"/>
    <property type="match status" value="1"/>
</dbReference>
<dbReference type="PANTHER" id="PTHR43775">
    <property type="entry name" value="FATTY ACID SYNTHASE"/>
    <property type="match status" value="1"/>
</dbReference>
<dbReference type="Gene3D" id="3.40.50.720">
    <property type="entry name" value="NAD(P)-binding Rossmann-like Domain"/>
    <property type="match status" value="1"/>
</dbReference>
<dbReference type="Gene3D" id="3.30.559.30">
    <property type="entry name" value="Nonribosomal peptide synthetase, condensation domain"/>
    <property type="match status" value="1"/>
</dbReference>
<dbReference type="SMART" id="SM00822">
    <property type="entry name" value="PKS_KR"/>
    <property type="match status" value="1"/>
</dbReference>
<dbReference type="Gene3D" id="3.40.50.980">
    <property type="match status" value="2"/>
</dbReference>
<dbReference type="RefSeq" id="WP_083041387.1">
    <property type="nucleotide sequence ID" value="NZ_CP020557.1"/>
</dbReference>
<dbReference type="InterPro" id="IPR049490">
    <property type="entry name" value="C883_1060-like_KR_N"/>
</dbReference>
<keyword evidence="6" id="KW-0436">Ligase</keyword>
<dbReference type="InterPro" id="IPR045851">
    <property type="entry name" value="AMP-bd_C_sf"/>
</dbReference>
<feature type="domain" description="Carrier" evidence="26">
    <location>
        <begin position="962"/>
        <end position="1037"/>
    </location>
</feature>
<dbReference type="InterPro" id="IPR036736">
    <property type="entry name" value="ACP-like_sf"/>
</dbReference>
<comment type="similarity">
    <text evidence="3">Belongs to the ATP-dependent AMP-binding enzyme family.</text>
</comment>
<dbReference type="PROSITE" id="PS52004">
    <property type="entry name" value="KS3_2"/>
    <property type="match status" value="1"/>
</dbReference>
<dbReference type="PANTHER" id="PTHR43775:SF51">
    <property type="entry name" value="INACTIVE PHENOLPHTHIOCEROL SYNTHESIS POLYKETIDE SYNTHASE TYPE I PKS1-RELATED"/>
    <property type="match status" value="1"/>
</dbReference>
<dbReference type="CDD" id="cd00833">
    <property type="entry name" value="PKS"/>
    <property type="match status" value="1"/>
</dbReference>
<dbReference type="InterPro" id="IPR020841">
    <property type="entry name" value="PKS_Beta-ketoAc_synthase_dom"/>
</dbReference>
<keyword evidence="4" id="KW-0596">Phosphopantetheine</keyword>
<dbReference type="GO" id="GO:0006633">
    <property type="term" value="P:fatty acid biosynthetic process"/>
    <property type="evidence" value="ECO:0007669"/>
    <property type="project" value="InterPro"/>
</dbReference>
<dbReference type="InterPro" id="IPR010071">
    <property type="entry name" value="AA_adenyl_dom"/>
</dbReference>
<dbReference type="InterPro" id="IPR009081">
    <property type="entry name" value="PP-bd_ACP"/>
</dbReference>
<dbReference type="InterPro" id="IPR025110">
    <property type="entry name" value="AMP-bd_C"/>
</dbReference>
<dbReference type="InterPro" id="IPR014030">
    <property type="entry name" value="Ketoacyl_synth_N"/>
</dbReference>
<proteinExistence type="inferred from homology"/>
<dbReference type="Gene3D" id="3.30.559.10">
    <property type="entry name" value="Chloramphenicol acetyltransferase-like domain"/>
    <property type="match status" value="1"/>
</dbReference>
<gene>
    <name evidence="28" type="ORF">B7C51_23460</name>
</gene>
<dbReference type="InterPro" id="IPR001227">
    <property type="entry name" value="Ac_transferase_dom_sf"/>
</dbReference>
<comment type="function">
    <text evidence="19">Part of the PpsABCDE complex involved in the biosynthesis of the lipid core common to phthiocerols and phenolphthiocerols by successive additions of malonyl-CoA or methylmalonyl-CoA extender units. PpsA can accept as substrate the activated forms of either icosanoyl (C20), docosanoyl (C22) or lignoceroyl (C24) groups from FadD26, or a (4-hydroxyphenyl)-C17 or (4-hydroxyphenyl)-C19 fatty acyl from FadD29. PpsA initiates the biosynthesis and extends its substrate using a malonyl-CoA extender unit. The PpsB and PpsC proteins add the second and third malonyl-CoA extender units. PpsD adds an (R)-methylmalonyl unit and PpsE adds a second (R)-methylmalonyl unit. The incorporation of the methylmalonyl units results in formation of two branched methyl groups in the elongated product.</text>
</comment>
<keyword evidence="8" id="KW-0276">Fatty acid metabolism</keyword>
<evidence type="ECO:0000256" key="25">
    <source>
        <dbReference type="SAM" id="MobiDB-lite"/>
    </source>
</evidence>
<dbReference type="Gene3D" id="2.30.38.10">
    <property type="entry name" value="Luciferase, Domain 3"/>
    <property type="match status" value="1"/>
</dbReference>
<evidence type="ECO:0000256" key="7">
    <source>
        <dbReference type="ARBA" id="ARBA00022679"/>
    </source>
</evidence>
<dbReference type="Gene3D" id="3.30.300.30">
    <property type="match status" value="1"/>
</dbReference>
<dbReference type="GO" id="GO:0016874">
    <property type="term" value="F:ligase activity"/>
    <property type="evidence" value="ECO:0007669"/>
    <property type="project" value="UniProtKB-KW"/>
</dbReference>
<comment type="cofactor">
    <cofactor evidence="1">
        <name>NADP(+)</name>
        <dbReference type="ChEBI" id="CHEBI:58349"/>
    </cofactor>
</comment>
<dbReference type="FunFam" id="2.30.38.10:FF:000001">
    <property type="entry name" value="Non-ribosomal peptide synthetase PvdI"/>
    <property type="match status" value="1"/>
</dbReference>
<dbReference type="Pfam" id="PF22621">
    <property type="entry name" value="CurL-like_PKS_C"/>
    <property type="match status" value="1"/>
</dbReference>
<keyword evidence="9" id="KW-0521">NADP</keyword>
<evidence type="ECO:0000256" key="13">
    <source>
        <dbReference type="ARBA" id="ARBA00023268"/>
    </source>
</evidence>
<dbReference type="PROSITE" id="PS00606">
    <property type="entry name" value="KS3_1"/>
    <property type="match status" value="1"/>
</dbReference>
<evidence type="ECO:0000313" key="29">
    <source>
        <dbReference type="Proteomes" id="UP000192727"/>
    </source>
</evidence>
<keyword evidence="7" id="KW-0808">Transferase</keyword>
<comment type="cofactor">
    <cofactor evidence="2">
        <name>pantetheine 4'-phosphate</name>
        <dbReference type="ChEBI" id="CHEBI:47942"/>
    </cofactor>
</comment>
<evidence type="ECO:0000256" key="17">
    <source>
        <dbReference type="ARBA" id="ARBA00052119"/>
    </source>
</evidence>
<dbReference type="Pfam" id="PF00698">
    <property type="entry name" value="Acyl_transf_1"/>
    <property type="match status" value="1"/>
</dbReference>
<dbReference type="SUPFAM" id="SSF56801">
    <property type="entry name" value="Acetyl-CoA synthetase-like"/>
    <property type="match status" value="1"/>
</dbReference>
<dbReference type="Gene3D" id="3.40.47.10">
    <property type="match status" value="1"/>
</dbReference>
<evidence type="ECO:0000256" key="23">
    <source>
        <dbReference type="ARBA" id="ARBA00078169"/>
    </source>
</evidence>
<evidence type="ECO:0000256" key="16">
    <source>
        <dbReference type="ARBA" id="ARBA00051971"/>
    </source>
</evidence>
<dbReference type="InterPro" id="IPR023213">
    <property type="entry name" value="CAT-like_dom_sf"/>
</dbReference>
<dbReference type="Gene3D" id="3.30.70.250">
    <property type="entry name" value="Malonyl-CoA ACP transacylase, ACP-binding"/>
    <property type="match status" value="1"/>
</dbReference>
<dbReference type="Pfam" id="PF00550">
    <property type="entry name" value="PP-binding"/>
    <property type="match status" value="2"/>
</dbReference>
<dbReference type="Pfam" id="PF00501">
    <property type="entry name" value="AMP-binding"/>
    <property type="match status" value="1"/>
</dbReference>
<evidence type="ECO:0000256" key="19">
    <source>
        <dbReference type="ARBA" id="ARBA00058455"/>
    </source>
</evidence>
<dbReference type="SUPFAM" id="SSF51735">
    <property type="entry name" value="NAD(P)-binding Rossmann-fold domains"/>
    <property type="match status" value="2"/>
</dbReference>
<dbReference type="SUPFAM" id="SSF55048">
    <property type="entry name" value="Probable ACP-binding domain of malonyl-CoA ACP transacylase"/>
    <property type="match status" value="1"/>
</dbReference>
<dbReference type="SMART" id="SM00827">
    <property type="entry name" value="PKS_AT"/>
    <property type="match status" value="1"/>
</dbReference>
<evidence type="ECO:0000256" key="15">
    <source>
        <dbReference type="ARBA" id="ARBA00050973"/>
    </source>
</evidence>
<evidence type="ECO:0000256" key="11">
    <source>
        <dbReference type="ARBA" id="ARBA00023098"/>
    </source>
</evidence>
<dbReference type="GO" id="GO:0004312">
    <property type="term" value="F:fatty acid synthase activity"/>
    <property type="evidence" value="ECO:0007669"/>
    <property type="project" value="TreeGrafter"/>
</dbReference>
<evidence type="ECO:0000256" key="6">
    <source>
        <dbReference type="ARBA" id="ARBA00022598"/>
    </source>
</evidence>
<evidence type="ECO:0000313" key="28">
    <source>
        <dbReference type="EMBL" id="ARF70162.1"/>
    </source>
</evidence>
<dbReference type="InterPro" id="IPR000873">
    <property type="entry name" value="AMP-dep_synth/lig_dom"/>
</dbReference>
<evidence type="ECO:0000256" key="21">
    <source>
        <dbReference type="ARBA" id="ARBA00073623"/>
    </source>
</evidence>
<keyword evidence="13" id="KW-0511">Multifunctional enzyme</keyword>
<dbReference type="GO" id="GO:0034081">
    <property type="term" value="C:polyketide synthase complex"/>
    <property type="evidence" value="ECO:0007669"/>
    <property type="project" value="UniProtKB-ARBA"/>
</dbReference>
<accession>A0A1V0UY88</accession>
<evidence type="ECO:0000256" key="8">
    <source>
        <dbReference type="ARBA" id="ARBA00022832"/>
    </source>
</evidence>
<dbReference type="PROSITE" id="PS50075">
    <property type="entry name" value="CARRIER"/>
    <property type="match status" value="2"/>
</dbReference>
<dbReference type="Pfam" id="PF08659">
    <property type="entry name" value="KR"/>
    <property type="match status" value="1"/>
</dbReference>
<comment type="catalytic activity">
    <reaction evidence="18">
        <text>icosanoyl-[(phenol)carboxyphthiodiolenone synthase] + 2 (S)-methylmalonyl-CoA + 3 malonyl-CoA + 5 NADPH + 10 H(+) = C32-carboxyphthiodiolenone-[(phenol)carboxyphthiodiolenone synthase] + 5 CO2 + 5 NADP(+) + 5 CoA + 2 H2O</text>
        <dbReference type="Rhea" id="RHEA:57748"/>
        <dbReference type="Rhea" id="RHEA-COMP:14985"/>
        <dbReference type="Rhea" id="RHEA-COMP:14986"/>
        <dbReference type="ChEBI" id="CHEBI:15377"/>
        <dbReference type="ChEBI" id="CHEBI:15378"/>
        <dbReference type="ChEBI" id="CHEBI:16526"/>
        <dbReference type="ChEBI" id="CHEBI:57287"/>
        <dbReference type="ChEBI" id="CHEBI:57327"/>
        <dbReference type="ChEBI" id="CHEBI:57384"/>
        <dbReference type="ChEBI" id="CHEBI:57783"/>
        <dbReference type="ChEBI" id="CHEBI:58349"/>
        <dbReference type="ChEBI" id="CHEBI:87848"/>
        <dbReference type="ChEBI" id="CHEBI:142236"/>
        <dbReference type="EC" id="2.3.1.292"/>
    </reaction>
</comment>
<dbReference type="InterPro" id="IPR050091">
    <property type="entry name" value="PKS_NRPS_Biosynth_Enz"/>
</dbReference>
<dbReference type="GO" id="GO:0031177">
    <property type="term" value="F:phosphopantetheine binding"/>
    <property type="evidence" value="ECO:0007669"/>
    <property type="project" value="InterPro"/>
</dbReference>
<dbReference type="InterPro" id="IPR014031">
    <property type="entry name" value="Ketoacyl_synth_C"/>
</dbReference>
<dbReference type="Pfam" id="PF21394">
    <property type="entry name" value="Beta-ketacyl_N"/>
    <property type="match status" value="1"/>
</dbReference>
<dbReference type="GO" id="GO:0017000">
    <property type="term" value="P:antibiotic biosynthetic process"/>
    <property type="evidence" value="ECO:0007669"/>
    <property type="project" value="UniProtKB-KW"/>
</dbReference>
<sequence length="2588" mass="291381">MRKINKSEVEDIISLTPVQEGMLFHYLQDPDSEDYHEQLCMNISGCIDLDMFQAAWNVVIRTNEMLRTIFRWEQVKQPVQIVLKEHGLHMRFVDIEQETPSQQASILAKEKRKDLQQKFNLQDVPFRISLFKQDVNTYTMLVSNHHILYDGWSNAIILKEFFTAYDHLSQQKEIMGKPKTKFKEFIKWLQSHDESKEKAFWQEYLKDIEESRPLSITRKNSLSERVIDYEKIGFSAETKRELESFAAEHELTLASIFFSAWGILLQRYKNSEDILFGTTVSGRPSSLRGCEDIVGLFINTIPLRVTYLDGISILEFLKRTNKDMQAREEYEHTSIVNIKEYGKFKHTSELFDTVMVIENYPLDQRLTSRYGQLNIDSYSSVEQTNYNLLISLEIHDDIRVDVSYNTGLYEQPFIAKMLKHFRNIVLGMVRYPENFLSDIEIISENEKSQILDEFNNTNSEYIRDKTVHEWFEEQVQKTPHHIAVVCGDEQITYRELNERANRLAHLLRNKGVEGDTIVGLMMERSIELVTAIIGILKAGGAYLPIDPSYPSNRISYMLQDSKAQVLIVDHKADKMDYGIDIVDIHQPDIEFLPSNNLPIEITDSHLVYVLYTSGSTGKPKGVLIEHRNLVNLLIWYINNHGIEEKTHIPFMTNYVFDPSAEQIFAPLIRGGTVYCIKQELLFNTEQFLNYLQQHELGLIDVTPVLLRELLYDKKNDIGLKRVIAGGERLDNQLKNQIIKNGFTLYNGYGPTETTVEVIFTKCELDRDVVLGKPIDNVNIYILHKHDELQPVGVVGELCIAGPAVGRGYLNKPELTKQRFVSDPFCPEQRMFRTGDLARWLPDGSIEYMGRQDDQVKINGVRIELQEIESSLLKHPQIKDAIVILRENKQGEKYAAAYCVSEGIDLSHDEIKDFLRNILPDNMIPSCFVLMEKLPLLPSGKVDRAALPEPKGFESNRAKLYIEPEKKLEKAIAQIWKEALGIEQVGLHDNFFDIGGNSLKLIRVYGRLQALTSKEVTIADMFANPTVSTLSDFLSGKDQDKGENESLPAPESTPGMEIAVIGMAGRFPGAGSVDEFWSNLKNEVESIQLYSDHELRQLGINSEMLDNPAFVKTAGGILQDKDCFDASFFGYSSKEAELMDPQMRLLHECVWEALEHSGYNPESYPGKIGLYAGASDDFYWTSLISNNTTSSIDQYKAAILTRKDFLCTNISYKLNLRGPSYTVQTGCSTSLVAIVNACQALQGGDCHMAVAGGVTIYPEPIAGYVFQDGMIFSPDGHCRAFDEKAQGTVPGEGVGVVVLKRLQAAIEDGDYIHAVIKGVATNNDGYRKVGFTAPSIEGQTEVIQAAHRMAEVEAESIAYVEAHGTATTLGDPVELEALRRAFHSEHTGFCAIGSVKTNIGHLDAAAGVAGFIKTVLALKHREIPASLHFHNPTPKFDFSNSPFYVNSSTSEWKHDKYPMRAGVSSFGIGGTNAHIVLEEAVHALSAGKNELCLIPLSARTEEALDLMSANLAEFVKENPAVSLSHLAYTLQTGRKAFRYRKTIVCSTHDEAASLLTSQGIPGTFTAKAKENPPVVFMFPGQGSQHVKMGFELYGHEPAFHEEMDRCFDILNELGAAAIKDILYPKLETEQAAEQIIQTEIAQPAIFIIEYALARLLMKRGISPSAMIGHSLGEYVAACISGVLSLEDALRLVTARGKWMQEMRTGSMLSVPLSKEEVEPLLNENISIAAVNAPAQCVISGDELLIDQLEKQLTDQGHTVKRLRTSHAFHSKLMDPVLERFKAEMQKIRLNPPQIPYISNVTGTWITAEEATDPNYWVKHLRETVYFDQGICELLDLQEAIFIETGPGRTLTSWVNRRKKGKAGQTAVSMSDNSQAAYLDRHHLLSALGKLWSLGINLNWNELYKDSEKMFRIPLPTYPFERKRYWPKDTPKAAKLENQMMERTSLEKKQEISDWFYMPSWERSATHHYNGDEKAVTSWLIFADGPGIGEYMAERLKKDHRHVITVDIGTGFRKISEQEYVMDPGIPANYQALFSELQASSRFPDRIIHLWSISSSSTSQLTVSQLQLAQDAGFYSCMYIAQSIGLLKVTKQIRMAVITSNMQDVTGEEALNPEQATVLGFVKICPLEYANISCQSIDITTNIETPDLIERILGDISAPQPDLIIAYRGSYRWTPLYKQVQLDNNGLSAERLKENGVYLITGGMGGIGFAMAQHLSKRIRANYVLLGRSPFPDRQSWSDYLTARDAHESTIKKIRGIQGMEENGSQVMVVSADLSCSEQMEEAIARIRARFGKINGVIHAAGIADYEGIIQNRTKEMSEKILAPKVKGTLILDSLLEDEELDFLVLFSSNGNMSYHYKFGQVSYNAANEFLDAYANYKRTSSKAYTVSINWCDWKDVGMSVEAAEKWGERLKTDTQTLLKAAITISEGMDVLNCVLSSLPSRVIVSPVDLQAEIAFEEASFLKMVKDQETYSLKEQGAETDRHMPAKTGEIQNTLISIWTDLLGDEEIGIHDNVFDLGANSLDMIQANSRLKAIMKQDIPIVTMYTYPTIHTLAEHLTRGEEAEQKPKEDKLNKQKSIMNKTLAKLKSHS</sequence>
<dbReference type="FunFam" id="3.40.50.12780:FF:000012">
    <property type="entry name" value="Non-ribosomal peptide synthetase"/>
    <property type="match status" value="1"/>
</dbReference>
<evidence type="ECO:0000256" key="12">
    <source>
        <dbReference type="ARBA" id="ARBA00023194"/>
    </source>
</evidence>
<comment type="similarity">
    <text evidence="14">In the C-terminal section; belongs to the NRP synthetase family.</text>
</comment>
<comment type="catalytic activity">
    <reaction evidence="16">
        <text>19-(4-hydroxyphenyl)nonadecanoyl-[(phenol)carboxyphthiodiolenone synthase] + 2 (S)-methylmalonyl-CoA + 3 malonyl-CoA + 5 NADPH + 10 H(+) = C37-(phenol)carboxyphthiodiolenone-[(phenol)carboxyphthiodiolenone synthase] + 5 CO2 + 5 NADP(+) + 5 CoA + 2 H2O</text>
        <dbReference type="Rhea" id="RHEA:57760"/>
        <dbReference type="Rhea" id="RHEA-COMP:14273"/>
        <dbReference type="Rhea" id="RHEA-COMP:14990"/>
        <dbReference type="ChEBI" id="CHEBI:15377"/>
        <dbReference type="ChEBI" id="CHEBI:15378"/>
        <dbReference type="ChEBI" id="CHEBI:16526"/>
        <dbReference type="ChEBI" id="CHEBI:57287"/>
        <dbReference type="ChEBI" id="CHEBI:57327"/>
        <dbReference type="ChEBI" id="CHEBI:57384"/>
        <dbReference type="ChEBI" id="CHEBI:57783"/>
        <dbReference type="ChEBI" id="CHEBI:58349"/>
        <dbReference type="ChEBI" id="CHEBI:133301"/>
        <dbReference type="ChEBI" id="CHEBI:142260"/>
        <dbReference type="EC" id="2.3.1.292"/>
    </reaction>
</comment>
<dbReference type="Pfam" id="PF00109">
    <property type="entry name" value="ketoacyl-synt"/>
    <property type="match status" value="1"/>
</dbReference>
<keyword evidence="10" id="KW-0560">Oxidoreductase</keyword>
<evidence type="ECO:0000256" key="20">
    <source>
        <dbReference type="ARBA" id="ARBA00066974"/>
    </source>
</evidence>
<keyword evidence="12" id="KW-0045">Antibiotic biosynthesis</keyword>
<feature type="domain" description="Ketosynthase family 3 (KS3)" evidence="27">
    <location>
        <begin position="1054"/>
        <end position="1478"/>
    </location>
</feature>
<keyword evidence="11" id="KW-0443">Lipid metabolism</keyword>
<evidence type="ECO:0000256" key="4">
    <source>
        <dbReference type="ARBA" id="ARBA00022450"/>
    </source>
</evidence>
<dbReference type="PROSITE" id="PS00455">
    <property type="entry name" value="AMP_BINDING"/>
    <property type="match status" value="1"/>
</dbReference>
<organism evidence="28 29">
    <name type="scientific">Paenibacillus larvae subsp. pulvifaciens</name>
    <dbReference type="NCBI Taxonomy" id="1477"/>
    <lineage>
        <taxon>Bacteria</taxon>
        <taxon>Bacillati</taxon>
        <taxon>Bacillota</taxon>
        <taxon>Bacilli</taxon>
        <taxon>Bacillales</taxon>
        <taxon>Paenibacillaceae</taxon>
        <taxon>Paenibacillus</taxon>
    </lineage>
</organism>
<evidence type="ECO:0000256" key="1">
    <source>
        <dbReference type="ARBA" id="ARBA00001937"/>
    </source>
</evidence>
<dbReference type="FunFam" id="3.40.50.980:FF:000001">
    <property type="entry name" value="Non-ribosomal peptide synthetase"/>
    <property type="match status" value="1"/>
</dbReference>
<feature type="compositionally biased region" description="Basic and acidic residues" evidence="25">
    <location>
        <begin position="1034"/>
        <end position="1043"/>
    </location>
</feature>
<dbReference type="CDD" id="cd08953">
    <property type="entry name" value="KR_2_SDR_x"/>
    <property type="match status" value="1"/>
</dbReference>
<dbReference type="FunFam" id="1.10.1200.10:FF:000005">
    <property type="entry name" value="Nonribosomal peptide synthetase 1"/>
    <property type="match status" value="1"/>
</dbReference>
<dbReference type="InterPro" id="IPR018201">
    <property type="entry name" value="Ketoacyl_synth_AS"/>
</dbReference>
<evidence type="ECO:0000256" key="9">
    <source>
        <dbReference type="ARBA" id="ARBA00022857"/>
    </source>
</evidence>
<comment type="catalytic activity">
    <reaction evidence="17">
        <text>docosanoyl-[(phenol)carboxyphthiodiolenone synthase] + 2 (S)-methylmalonyl-CoA + 3 malonyl-CoA + 5 NADPH + 10 H(+) = C34-carboxyphthiodiolenone-[(phenol)carboxyphthiodiolenone synthase] + 5 CO2 + 5 NADP(+) + 5 CoA + 2 H2O</text>
        <dbReference type="Rhea" id="RHEA:57752"/>
        <dbReference type="Rhea" id="RHEA-COMP:14987"/>
        <dbReference type="Rhea" id="RHEA-COMP:14988"/>
        <dbReference type="ChEBI" id="CHEBI:15377"/>
        <dbReference type="ChEBI" id="CHEBI:15378"/>
        <dbReference type="ChEBI" id="CHEBI:16526"/>
        <dbReference type="ChEBI" id="CHEBI:57287"/>
        <dbReference type="ChEBI" id="CHEBI:57327"/>
        <dbReference type="ChEBI" id="CHEBI:57384"/>
        <dbReference type="ChEBI" id="CHEBI:57783"/>
        <dbReference type="ChEBI" id="CHEBI:58349"/>
        <dbReference type="ChEBI" id="CHEBI:142237"/>
        <dbReference type="ChEBI" id="CHEBI:142238"/>
        <dbReference type="EC" id="2.3.1.292"/>
    </reaction>
</comment>
<dbReference type="InterPro" id="IPR020806">
    <property type="entry name" value="PKS_PP-bd"/>
</dbReference>
<dbReference type="EMBL" id="CP020557">
    <property type="protein sequence ID" value="ARF70162.1"/>
    <property type="molecule type" value="Genomic_DNA"/>
</dbReference>
<dbReference type="EC" id="2.3.1.292" evidence="20"/>
<evidence type="ECO:0000256" key="2">
    <source>
        <dbReference type="ARBA" id="ARBA00001957"/>
    </source>
</evidence>
<dbReference type="FunFam" id="3.40.47.10:FF:000042">
    <property type="entry name" value="Polyketide synthase Pks13"/>
    <property type="match status" value="1"/>
</dbReference>
<dbReference type="Gene3D" id="3.30.70.3290">
    <property type="match status" value="1"/>
</dbReference>
<dbReference type="Gene3D" id="1.10.1200.10">
    <property type="entry name" value="ACP-like"/>
    <property type="match status" value="2"/>
</dbReference>
<feature type="domain" description="Carrier" evidence="26">
    <location>
        <begin position="2484"/>
        <end position="2559"/>
    </location>
</feature>
<dbReference type="InterPro" id="IPR020845">
    <property type="entry name" value="AMP-binding_CS"/>
</dbReference>
<evidence type="ECO:0000256" key="14">
    <source>
        <dbReference type="ARBA" id="ARBA00029443"/>
    </source>
</evidence>
<dbReference type="Pfam" id="PF02801">
    <property type="entry name" value="Ketoacyl-synt_C"/>
    <property type="match status" value="1"/>
</dbReference>
<reference evidence="28 29" key="1">
    <citation type="submission" date="2017-03" db="EMBL/GenBank/DDBJ databases">
        <title>Paenibacillus larvae genome sequencing.</title>
        <authorList>
            <person name="Dingman D.W."/>
        </authorList>
    </citation>
    <scope>NUCLEOTIDE SEQUENCE [LARGE SCALE GENOMIC DNA]</scope>
    <source>
        <strain evidence="28 29">SAG 10367</strain>
    </source>
</reference>
<dbReference type="SMART" id="SM00823">
    <property type="entry name" value="PKS_PP"/>
    <property type="match status" value="2"/>
</dbReference>
<feature type="region of interest" description="Disordered" evidence="25">
    <location>
        <begin position="2557"/>
        <end position="2588"/>
    </location>
</feature>
<dbReference type="Proteomes" id="UP000192727">
    <property type="component" value="Chromosome"/>
</dbReference>
<feature type="region of interest" description="Disordered" evidence="25">
    <location>
        <begin position="1033"/>
        <end position="1052"/>
    </location>
</feature>
<keyword evidence="5" id="KW-0597">Phosphoprotein</keyword>
<protein>
    <recommendedName>
        <fullName evidence="21">Phenolphthiocerol/phthiocerol polyketide synthase subunit E</fullName>
        <ecNumber evidence="20">2.3.1.292</ecNumber>
    </recommendedName>
    <alternativeName>
        <fullName evidence="23">(Phenol)carboxyphthiodiolenone synthase subunit E</fullName>
    </alternativeName>
    <alternativeName>
        <fullName evidence="24">Beta-ketoacyl-acyl-carrier-protein synthase I</fullName>
    </alternativeName>
    <alternativeName>
        <fullName evidence="22">Phthiocerol synthesis polyketide synthase type I PpsE</fullName>
    </alternativeName>
</protein>
<evidence type="ECO:0000256" key="22">
    <source>
        <dbReference type="ARBA" id="ARBA00075053"/>
    </source>
</evidence>
<evidence type="ECO:0000256" key="18">
    <source>
        <dbReference type="ARBA" id="ARBA00052745"/>
    </source>
</evidence>
<dbReference type="InterPro" id="IPR016035">
    <property type="entry name" value="Acyl_Trfase/lysoPLipase"/>
</dbReference>
<evidence type="ECO:0000256" key="3">
    <source>
        <dbReference type="ARBA" id="ARBA00006432"/>
    </source>
</evidence>
<dbReference type="InterPro" id="IPR001242">
    <property type="entry name" value="Condensation_dom"/>
</dbReference>
<evidence type="ECO:0000259" key="27">
    <source>
        <dbReference type="PROSITE" id="PS52004"/>
    </source>
</evidence>
<dbReference type="InterPro" id="IPR014043">
    <property type="entry name" value="Acyl_transferase_dom"/>
</dbReference>
<dbReference type="SUPFAM" id="SSF53901">
    <property type="entry name" value="Thiolase-like"/>
    <property type="match status" value="1"/>
</dbReference>
<evidence type="ECO:0000256" key="10">
    <source>
        <dbReference type="ARBA" id="ARBA00023002"/>
    </source>
</evidence>
<dbReference type="SUPFAM" id="SSF52777">
    <property type="entry name" value="CoA-dependent acyltransferases"/>
    <property type="match status" value="2"/>
</dbReference>
<name>A0A1V0UY88_9BACL</name>
<dbReference type="Pfam" id="PF13193">
    <property type="entry name" value="AMP-binding_C"/>
    <property type="match status" value="1"/>
</dbReference>
<dbReference type="InterPro" id="IPR013968">
    <property type="entry name" value="PKS_KR"/>
</dbReference>
<dbReference type="InterPro" id="IPR016036">
    <property type="entry name" value="Malonyl_transacylase_ACP-bd"/>
</dbReference>
<dbReference type="Gene3D" id="3.40.366.10">
    <property type="entry name" value="Malonyl-Coenzyme A Acyl Carrier Protein, domain 2"/>
    <property type="match status" value="1"/>
</dbReference>
<evidence type="ECO:0000256" key="5">
    <source>
        <dbReference type="ARBA" id="ARBA00022553"/>
    </source>
</evidence>
<dbReference type="InterPro" id="IPR057326">
    <property type="entry name" value="KR_dom"/>
</dbReference>
<dbReference type="SMART" id="SM00825">
    <property type="entry name" value="PKS_KS"/>
    <property type="match status" value="1"/>
</dbReference>
<dbReference type="InterPro" id="IPR036291">
    <property type="entry name" value="NAD(P)-bd_dom_sf"/>
</dbReference>
<evidence type="ECO:0000259" key="26">
    <source>
        <dbReference type="PROSITE" id="PS50075"/>
    </source>
</evidence>